<proteinExistence type="predicted"/>
<dbReference type="Proteomes" id="UP000015346">
    <property type="component" value="Unassembled WGS sequence"/>
</dbReference>
<evidence type="ECO:0000259" key="3">
    <source>
        <dbReference type="Pfam" id="PF00266"/>
    </source>
</evidence>
<evidence type="ECO:0000313" key="4">
    <source>
        <dbReference type="EMBL" id="EPX87895.1"/>
    </source>
</evidence>
<keyword evidence="2" id="KW-0663">Pyridoxal phosphate</keyword>
<dbReference type="Gene3D" id="3.90.1150.10">
    <property type="entry name" value="Aspartate Aminotransferase, domain 1"/>
    <property type="match status" value="1"/>
</dbReference>
<dbReference type="InterPro" id="IPR015421">
    <property type="entry name" value="PyrdxlP-dep_Trfase_major"/>
</dbReference>
<dbReference type="FunFam" id="3.90.1150.10:FF:000204">
    <property type="entry name" value="Hypothetical aminotransferase"/>
    <property type="match status" value="1"/>
</dbReference>
<evidence type="ECO:0000256" key="2">
    <source>
        <dbReference type="ARBA" id="ARBA00022898"/>
    </source>
</evidence>
<evidence type="ECO:0000256" key="1">
    <source>
        <dbReference type="ARBA" id="ARBA00001933"/>
    </source>
</evidence>
<accession>S9SCP1</accession>
<dbReference type="Pfam" id="PF00266">
    <property type="entry name" value="Aminotran_5"/>
    <property type="match status" value="1"/>
</dbReference>
<dbReference type="InterPro" id="IPR015422">
    <property type="entry name" value="PyrdxlP-dep_Trfase_small"/>
</dbReference>
<gene>
    <name evidence="4" type="ORF">ruthe_00100</name>
</gene>
<sequence length="267" mass="27887">MRADREGRIRAVLAVHVDTATSVRSAIAPLRAAIDAAGHPALLIADCIASLGCDRFEMDAWGADVTLAASQKGLMGPPGLGFVWFNARADAARQQADRVTPYWDWRPRARPAGGFWQRWGGTAPTHGIWALDAALAMIEEEGLEAVWARHARLARAVWAAVETWGPPMRLTVPDPAARSHAVTALALGPGQADALRAWVEGEAGVTLGIGLGREPADAFFRIGHMGHVNAHMVLGVLGAIEAGLAALGIPHDAGGVAAAARVLAGPG</sequence>
<feature type="domain" description="Aminotransferase class V" evidence="3">
    <location>
        <begin position="10"/>
        <end position="206"/>
    </location>
</feature>
<evidence type="ECO:0000313" key="5">
    <source>
        <dbReference type="Proteomes" id="UP000015346"/>
    </source>
</evidence>
<dbReference type="PATRIC" id="fig|1123069.3.peg.105"/>
<organism evidence="4 5">
    <name type="scientific">Rubellimicrobium thermophilum DSM 16684</name>
    <dbReference type="NCBI Taxonomy" id="1123069"/>
    <lineage>
        <taxon>Bacteria</taxon>
        <taxon>Pseudomonadati</taxon>
        <taxon>Pseudomonadota</taxon>
        <taxon>Alphaproteobacteria</taxon>
        <taxon>Rhodobacterales</taxon>
        <taxon>Roseobacteraceae</taxon>
        <taxon>Rubellimicrobium</taxon>
    </lineage>
</organism>
<dbReference type="AlphaFoldDB" id="S9SCP1"/>
<keyword evidence="4" id="KW-0032">Aminotransferase</keyword>
<dbReference type="GO" id="GO:0019265">
    <property type="term" value="P:glycine biosynthetic process, by transamination of glyoxylate"/>
    <property type="evidence" value="ECO:0007669"/>
    <property type="project" value="TreeGrafter"/>
</dbReference>
<dbReference type="STRING" id="1123069.ruthe_00100"/>
<dbReference type="EMBL" id="AOLV01000001">
    <property type="protein sequence ID" value="EPX87895.1"/>
    <property type="molecule type" value="Genomic_DNA"/>
</dbReference>
<name>S9SCP1_9RHOB</name>
<dbReference type="InterPro" id="IPR015424">
    <property type="entry name" value="PyrdxlP-dep_Trfase"/>
</dbReference>
<dbReference type="Gene3D" id="3.40.640.10">
    <property type="entry name" value="Type I PLP-dependent aspartate aminotransferase-like (Major domain)"/>
    <property type="match status" value="1"/>
</dbReference>
<protein>
    <submittedName>
        <fullName evidence="4">Aminotransferase class-V</fullName>
    </submittedName>
</protein>
<dbReference type="GO" id="GO:0004760">
    <property type="term" value="F:L-serine-pyruvate transaminase activity"/>
    <property type="evidence" value="ECO:0007669"/>
    <property type="project" value="TreeGrafter"/>
</dbReference>
<comment type="caution">
    <text evidence="4">The sequence shown here is derived from an EMBL/GenBank/DDBJ whole genome shotgun (WGS) entry which is preliminary data.</text>
</comment>
<dbReference type="PANTHER" id="PTHR21152">
    <property type="entry name" value="AMINOTRANSFERASE CLASS V"/>
    <property type="match status" value="1"/>
</dbReference>
<dbReference type="PANTHER" id="PTHR21152:SF40">
    <property type="entry name" value="ALANINE--GLYOXYLATE AMINOTRANSFERASE"/>
    <property type="match status" value="1"/>
</dbReference>
<reference evidence="4 5" key="1">
    <citation type="journal article" date="2013" name="Stand. Genomic Sci.">
        <title>Genome sequence of the reddish-pigmented Rubellimicrobium thermophilum type strain (DSM 16684(T)), a member of the Roseobacter clade.</title>
        <authorList>
            <person name="Fiebig A."/>
            <person name="Riedel T."/>
            <person name="Gronow S."/>
            <person name="Petersen J."/>
            <person name="Klenk H.P."/>
            <person name="Goker M."/>
        </authorList>
    </citation>
    <scope>NUCLEOTIDE SEQUENCE [LARGE SCALE GENOMIC DNA]</scope>
    <source>
        <strain evidence="4 5">DSM 16684</strain>
    </source>
</reference>
<keyword evidence="4" id="KW-0808">Transferase</keyword>
<dbReference type="InterPro" id="IPR000192">
    <property type="entry name" value="Aminotrans_V_dom"/>
</dbReference>
<dbReference type="GO" id="GO:0008453">
    <property type="term" value="F:alanine-glyoxylate transaminase activity"/>
    <property type="evidence" value="ECO:0007669"/>
    <property type="project" value="TreeGrafter"/>
</dbReference>
<dbReference type="HOGENOM" id="CLU_027686_4_0_5"/>
<dbReference type="SUPFAM" id="SSF53383">
    <property type="entry name" value="PLP-dependent transferases"/>
    <property type="match status" value="1"/>
</dbReference>
<comment type="cofactor">
    <cofactor evidence="1">
        <name>pyridoxal 5'-phosphate</name>
        <dbReference type="ChEBI" id="CHEBI:597326"/>
    </cofactor>
</comment>
<keyword evidence="5" id="KW-1185">Reference proteome</keyword>